<comment type="pathway">
    <text evidence="2 11">Cofactor biosynthesis; (R)-pantothenate biosynthesis; (R)-pantoate from 3-methyl-2-oxobutanoate: step 2/2.</text>
</comment>
<dbReference type="PANTHER" id="PTHR43765:SF2">
    <property type="entry name" value="2-DEHYDROPANTOATE 2-REDUCTASE"/>
    <property type="match status" value="1"/>
</dbReference>
<dbReference type="NCBIfam" id="NF005093">
    <property type="entry name" value="PRK06522.2-4"/>
    <property type="match status" value="1"/>
</dbReference>
<evidence type="ECO:0000256" key="5">
    <source>
        <dbReference type="ARBA" id="ARBA00019465"/>
    </source>
</evidence>
<dbReference type="Proteomes" id="UP000253314">
    <property type="component" value="Unassembled WGS sequence"/>
</dbReference>
<dbReference type="Pfam" id="PF08546">
    <property type="entry name" value="ApbA_C"/>
    <property type="match status" value="1"/>
</dbReference>
<dbReference type="InterPro" id="IPR013752">
    <property type="entry name" value="KPA_reductase"/>
</dbReference>
<evidence type="ECO:0000313" key="15">
    <source>
        <dbReference type="Proteomes" id="UP000253314"/>
    </source>
</evidence>
<evidence type="ECO:0000256" key="2">
    <source>
        <dbReference type="ARBA" id="ARBA00004994"/>
    </source>
</evidence>
<evidence type="ECO:0000256" key="4">
    <source>
        <dbReference type="ARBA" id="ARBA00013014"/>
    </source>
</evidence>
<dbReference type="NCBIfam" id="TIGR00745">
    <property type="entry name" value="apbA_panE"/>
    <property type="match status" value="1"/>
</dbReference>
<dbReference type="InterPro" id="IPR013332">
    <property type="entry name" value="KPR_N"/>
</dbReference>
<accession>A0A366Y1Y9</accession>
<evidence type="ECO:0000313" key="14">
    <source>
        <dbReference type="EMBL" id="RBW70221.1"/>
    </source>
</evidence>
<dbReference type="UniPathway" id="UPA00028">
    <property type="reaction ID" value="UER00004"/>
</dbReference>
<name>A0A366Y1Y9_9BACI</name>
<evidence type="ECO:0000256" key="9">
    <source>
        <dbReference type="ARBA" id="ARBA00032024"/>
    </source>
</evidence>
<evidence type="ECO:0000256" key="3">
    <source>
        <dbReference type="ARBA" id="ARBA00007870"/>
    </source>
</evidence>
<gene>
    <name evidence="14" type="ORF">DS031_06515</name>
</gene>
<comment type="caution">
    <text evidence="14">The sequence shown here is derived from an EMBL/GenBank/DDBJ whole genome shotgun (WGS) entry which is preliminary data.</text>
</comment>
<keyword evidence="6 11" id="KW-0566">Pantothenate biosynthesis</keyword>
<proteinExistence type="inferred from homology"/>
<evidence type="ECO:0000256" key="8">
    <source>
        <dbReference type="ARBA" id="ARBA00023002"/>
    </source>
</evidence>
<feature type="domain" description="Ketopantoate reductase C-terminal" evidence="13">
    <location>
        <begin position="176"/>
        <end position="294"/>
    </location>
</feature>
<feature type="domain" description="Ketopantoate reductase N-terminal" evidence="12">
    <location>
        <begin position="4"/>
        <end position="149"/>
    </location>
</feature>
<dbReference type="EMBL" id="QOCW01000005">
    <property type="protein sequence ID" value="RBW70221.1"/>
    <property type="molecule type" value="Genomic_DNA"/>
</dbReference>
<dbReference type="EC" id="1.1.1.169" evidence="4 11"/>
<evidence type="ECO:0000256" key="6">
    <source>
        <dbReference type="ARBA" id="ARBA00022655"/>
    </source>
</evidence>
<reference evidence="14 15" key="1">
    <citation type="submission" date="2018-07" db="EMBL/GenBank/DDBJ databases">
        <title>Lottiidibacillus patelloidae gen. nov., sp. nov., isolated from the intestinal tract of a marine limpet and the reclassification of B. taeanensis BH030017T, B. algicola KMM 3737T and B. hwajinpoensis SW-72T as genus Lottiidibacillus.</title>
        <authorList>
            <person name="Liu R."/>
            <person name="Huang Z."/>
        </authorList>
    </citation>
    <scope>NUCLEOTIDE SEQUENCE [LARGE SCALE GENOMIC DNA]</scope>
    <source>
        <strain evidence="14 15">BH030017</strain>
    </source>
</reference>
<dbReference type="Gene3D" id="3.40.50.720">
    <property type="entry name" value="NAD(P)-binding Rossmann-like Domain"/>
    <property type="match status" value="1"/>
</dbReference>
<dbReference type="OrthoDB" id="9800163at2"/>
<evidence type="ECO:0000256" key="7">
    <source>
        <dbReference type="ARBA" id="ARBA00022857"/>
    </source>
</evidence>
<dbReference type="PANTHER" id="PTHR43765">
    <property type="entry name" value="2-DEHYDROPANTOATE 2-REDUCTASE-RELATED"/>
    <property type="match status" value="1"/>
</dbReference>
<dbReference type="InterPro" id="IPR008927">
    <property type="entry name" value="6-PGluconate_DH-like_C_sf"/>
</dbReference>
<dbReference type="GO" id="GO:0050661">
    <property type="term" value="F:NADP binding"/>
    <property type="evidence" value="ECO:0007669"/>
    <property type="project" value="TreeGrafter"/>
</dbReference>
<comment type="catalytic activity">
    <reaction evidence="10 11">
        <text>(R)-pantoate + NADP(+) = 2-dehydropantoate + NADPH + H(+)</text>
        <dbReference type="Rhea" id="RHEA:16233"/>
        <dbReference type="ChEBI" id="CHEBI:11561"/>
        <dbReference type="ChEBI" id="CHEBI:15378"/>
        <dbReference type="ChEBI" id="CHEBI:15980"/>
        <dbReference type="ChEBI" id="CHEBI:57783"/>
        <dbReference type="ChEBI" id="CHEBI:58349"/>
        <dbReference type="EC" id="1.1.1.169"/>
    </reaction>
</comment>
<dbReference type="GO" id="GO:0008677">
    <property type="term" value="F:2-dehydropantoate 2-reductase activity"/>
    <property type="evidence" value="ECO:0007669"/>
    <property type="project" value="UniProtKB-EC"/>
</dbReference>
<comment type="similarity">
    <text evidence="3 11">Belongs to the ketopantoate reductase family.</text>
</comment>
<keyword evidence="15" id="KW-1185">Reference proteome</keyword>
<organism evidence="14 15">
    <name type="scientific">Bacillus taeanensis</name>
    <dbReference type="NCBI Taxonomy" id="273032"/>
    <lineage>
        <taxon>Bacteria</taxon>
        <taxon>Bacillati</taxon>
        <taxon>Bacillota</taxon>
        <taxon>Bacilli</taxon>
        <taxon>Bacillales</taxon>
        <taxon>Bacillaceae</taxon>
        <taxon>Bacillus</taxon>
    </lineage>
</organism>
<dbReference type="InterPro" id="IPR013328">
    <property type="entry name" value="6PGD_dom2"/>
</dbReference>
<dbReference type="Gene3D" id="1.10.1040.10">
    <property type="entry name" value="N-(1-d-carboxylethyl)-l-norvaline Dehydrogenase, domain 2"/>
    <property type="match status" value="1"/>
</dbReference>
<dbReference type="InterPro" id="IPR050838">
    <property type="entry name" value="Ketopantoate_reductase"/>
</dbReference>
<keyword evidence="8 11" id="KW-0560">Oxidoreductase</keyword>
<evidence type="ECO:0000256" key="10">
    <source>
        <dbReference type="ARBA" id="ARBA00048793"/>
    </source>
</evidence>
<evidence type="ECO:0000256" key="1">
    <source>
        <dbReference type="ARBA" id="ARBA00002919"/>
    </source>
</evidence>
<protein>
    <recommendedName>
        <fullName evidence="5 11">2-dehydropantoate 2-reductase</fullName>
        <ecNumber evidence="4 11">1.1.1.169</ecNumber>
    </recommendedName>
    <alternativeName>
        <fullName evidence="9 11">Ketopantoate reductase</fullName>
    </alternativeName>
</protein>
<dbReference type="AlphaFoldDB" id="A0A366Y1Y9"/>
<dbReference type="InterPro" id="IPR036291">
    <property type="entry name" value="NAD(P)-bd_dom_sf"/>
</dbReference>
<comment type="function">
    <text evidence="1 11">Catalyzes the NADPH-dependent reduction of ketopantoate into pantoic acid.</text>
</comment>
<dbReference type="SUPFAM" id="SSF48179">
    <property type="entry name" value="6-phosphogluconate dehydrogenase C-terminal domain-like"/>
    <property type="match status" value="1"/>
</dbReference>
<dbReference type="InterPro" id="IPR003710">
    <property type="entry name" value="ApbA"/>
</dbReference>
<dbReference type="GO" id="GO:0005737">
    <property type="term" value="C:cytoplasm"/>
    <property type="evidence" value="ECO:0007669"/>
    <property type="project" value="TreeGrafter"/>
</dbReference>
<keyword evidence="7 11" id="KW-0521">NADP</keyword>
<evidence type="ECO:0000259" key="12">
    <source>
        <dbReference type="Pfam" id="PF02558"/>
    </source>
</evidence>
<dbReference type="Pfam" id="PF02558">
    <property type="entry name" value="ApbA"/>
    <property type="match status" value="1"/>
</dbReference>
<evidence type="ECO:0000259" key="13">
    <source>
        <dbReference type="Pfam" id="PF08546"/>
    </source>
</evidence>
<evidence type="ECO:0000256" key="11">
    <source>
        <dbReference type="RuleBase" id="RU362068"/>
    </source>
</evidence>
<dbReference type="SUPFAM" id="SSF51735">
    <property type="entry name" value="NAD(P)-binding Rossmann-fold domains"/>
    <property type="match status" value="1"/>
</dbReference>
<dbReference type="GO" id="GO:0015940">
    <property type="term" value="P:pantothenate biosynthetic process"/>
    <property type="evidence" value="ECO:0007669"/>
    <property type="project" value="UniProtKB-UniPathway"/>
</dbReference>
<sequence>MLKISIIGGGSIGLLCSAYFCSLGEEVTLYTRREEQASEIVSKGLTLYKNRESHHFSINASPISEFRSHGGLVILAVKQYQLEEVLKEISIKLEKGTLLFLQNGMGHLSLLDKLTKYNVLIGIVEHGALKTSDYEVIHTGEGTLKVALYRGKDPYFNTSLETFNKNGFPIEKVEDWYEIMANKLVVNAVINPLTALYRVKNGELLKNPYFLHNMKLLFNEAVSVLEVNRHQLWSTVEMICKKTAENRSSMLCDIEKGYTTEIDAISGYILAEANRQNRTLSLTSFLYKSIKGIEIMK</sequence>